<keyword evidence="3" id="KW-1185">Reference proteome</keyword>
<name>A0ABY6HTD6_9ARCH</name>
<accession>A0ABY6HTD6</accession>
<feature type="transmembrane region" description="Helical" evidence="1">
    <location>
        <begin position="94"/>
        <end position="115"/>
    </location>
</feature>
<sequence length="209" mass="23665">MPISSPAEYNTIITMLGALCATVQAATGIYAAYIKKKLSQLKRNDILFRSHRAFGGFATTLYLLGLFAGITGFLDAITKQEVVPFEIDDLSFNFHTWPSFLIMIIILYKTFLSYFNKRKMYQQAKWLGMATFIAWAYTWITAAISYYVRTVPPNLQHDTPTFLLPYNLYGVQILLPFLIGGLISIPILIAANKLNEKGKKTKKTEIKTI</sequence>
<feature type="transmembrane region" description="Helical" evidence="1">
    <location>
        <begin position="54"/>
        <end position="74"/>
    </location>
</feature>
<feature type="transmembrane region" description="Helical" evidence="1">
    <location>
        <begin position="127"/>
        <end position="148"/>
    </location>
</feature>
<proteinExistence type="predicted"/>
<feature type="transmembrane region" description="Helical" evidence="1">
    <location>
        <begin position="168"/>
        <end position="191"/>
    </location>
</feature>
<keyword evidence="1" id="KW-0812">Transmembrane</keyword>
<keyword evidence="1" id="KW-1133">Transmembrane helix</keyword>
<protein>
    <submittedName>
        <fullName evidence="2">Uncharacterized protein</fullName>
    </submittedName>
</protein>
<gene>
    <name evidence="2" type="ORF">NEF87_002096</name>
</gene>
<keyword evidence="1" id="KW-0472">Membrane</keyword>
<reference evidence="2" key="1">
    <citation type="submission" date="2022-09" db="EMBL/GenBank/DDBJ databases">
        <title>Actin cytoskeleton and complex cell architecture in an #Asgard archaeon.</title>
        <authorList>
            <person name="Ponce Toledo R.I."/>
            <person name="Schleper C."/>
            <person name="Rodrigues Oliveira T."/>
            <person name="Wollweber F."/>
            <person name="Xu J."/>
            <person name="Rittmann S."/>
            <person name="Klingl A."/>
            <person name="Pilhofer M."/>
        </authorList>
    </citation>
    <scope>NUCLEOTIDE SEQUENCE</scope>
    <source>
        <strain evidence="2">B-35</strain>
    </source>
</reference>
<organism evidence="2 3">
    <name type="scientific">Candidatus Lokiarchaeum ossiferum</name>
    <dbReference type="NCBI Taxonomy" id="2951803"/>
    <lineage>
        <taxon>Archaea</taxon>
        <taxon>Promethearchaeati</taxon>
        <taxon>Promethearchaeota</taxon>
        <taxon>Promethearchaeia</taxon>
        <taxon>Promethearchaeales</taxon>
        <taxon>Promethearchaeaceae</taxon>
        <taxon>Candidatus Lokiarchaeum</taxon>
    </lineage>
</organism>
<evidence type="ECO:0000256" key="1">
    <source>
        <dbReference type="SAM" id="Phobius"/>
    </source>
</evidence>
<evidence type="ECO:0000313" key="2">
    <source>
        <dbReference type="EMBL" id="UYP45811.1"/>
    </source>
</evidence>
<feature type="transmembrane region" description="Helical" evidence="1">
    <location>
        <begin position="12"/>
        <end position="33"/>
    </location>
</feature>
<dbReference type="EMBL" id="CP104013">
    <property type="protein sequence ID" value="UYP45811.1"/>
    <property type="molecule type" value="Genomic_DNA"/>
</dbReference>
<evidence type="ECO:0000313" key="3">
    <source>
        <dbReference type="Proteomes" id="UP001208689"/>
    </source>
</evidence>
<dbReference type="Proteomes" id="UP001208689">
    <property type="component" value="Chromosome"/>
</dbReference>